<keyword evidence="2 4" id="KW-0371">Homeobox</keyword>
<proteinExistence type="predicted"/>
<protein>
    <submittedName>
        <fullName evidence="8">Mating-type protein A-alpha Y1</fullName>
    </submittedName>
</protein>
<dbReference type="Proteomes" id="UP000620124">
    <property type="component" value="Unassembled WGS sequence"/>
</dbReference>
<evidence type="ECO:0000313" key="9">
    <source>
        <dbReference type="Proteomes" id="UP000620124"/>
    </source>
</evidence>
<evidence type="ECO:0000256" key="2">
    <source>
        <dbReference type="ARBA" id="ARBA00023155"/>
    </source>
</evidence>
<keyword evidence="3 4" id="KW-0539">Nucleus</keyword>
<dbReference type="InterPro" id="IPR001356">
    <property type="entry name" value="HD"/>
</dbReference>
<dbReference type="GO" id="GO:0003677">
    <property type="term" value="F:DNA binding"/>
    <property type="evidence" value="ECO:0007669"/>
    <property type="project" value="UniProtKB-UniRule"/>
</dbReference>
<dbReference type="PROSITE" id="PS00027">
    <property type="entry name" value="HOMEOBOX_1"/>
    <property type="match status" value="1"/>
</dbReference>
<dbReference type="SUPFAM" id="SSF46689">
    <property type="entry name" value="Homeodomain-like"/>
    <property type="match status" value="1"/>
</dbReference>
<dbReference type="GO" id="GO:0005634">
    <property type="term" value="C:nucleus"/>
    <property type="evidence" value="ECO:0007669"/>
    <property type="project" value="UniProtKB-SubCell"/>
</dbReference>
<evidence type="ECO:0000256" key="1">
    <source>
        <dbReference type="ARBA" id="ARBA00023125"/>
    </source>
</evidence>
<dbReference type="CDD" id="cd00086">
    <property type="entry name" value="homeodomain"/>
    <property type="match status" value="1"/>
</dbReference>
<evidence type="ECO:0000256" key="3">
    <source>
        <dbReference type="ARBA" id="ARBA00023242"/>
    </source>
</evidence>
<dbReference type="InterPro" id="IPR017970">
    <property type="entry name" value="Homeobox_CS"/>
</dbReference>
<feature type="compositionally biased region" description="Low complexity" evidence="6">
    <location>
        <begin position="398"/>
        <end position="410"/>
    </location>
</feature>
<feature type="region of interest" description="Disordered" evidence="6">
    <location>
        <begin position="383"/>
        <end position="429"/>
    </location>
</feature>
<keyword evidence="1 4" id="KW-0238">DNA-binding</keyword>
<evidence type="ECO:0000256" key="5">
    <source>
        <dbReference type="RuleBase" id="RU000682"/>
    </source>
</evidence>
<comment type="caution">
    <text evidence="8">The sequence shown here is derived from an EMBL/GenBank/DDBJ whole genome shotgun (WGS) entry which is preliminary data.</text>
</comment>
<organism evidence="8 9">
    <name type="scientific">Mycena venus</name>
    <dbReference type="NCBI Taxonomy" id="2733690"/>
    <lineage>
        <taxon>Eukaryota</taxon>
        <taxon>Fungi</taxon>
        <taxon>Dikarya</taxon>
        <taxon>Basidiomycota</taxon>
        <taxon>Agaricomycotina</taxon>
        <taxon>Agaricomycetes</taxon>
        <taxon>Agaricomycetidae</taxon>
        <taxon>Agaricales</taxon>
        <taxon>Marasmiineae</taxon>
        <taxon>Mycenaceae</taxon>
        <taxon>Mycena</taxon>
    </lineage>
</organism>
<evidence type="ECO:0000259" key="7">
    <source>
        <dbReference type="PROSITE" id="PS50071"/>
    </source>
</evidence>
<evidence type="ECO:0000256" key="6">
    <source>
        <dbReference type="SAM" id="MobiDB-lite"/>
    </source>
</evidence>
<dbReference type="Pfam" id="PF00046">
    <property type="entry name" value="Homeodomain"/>
    <property type="match status" value="1"/>
</dbReference>
<dbReference type="InterPro" id="IPR009057">
    <property type="entry name" value="Homeodomain-like_sf"/>
</dbReference>
<sequence>MAPTETSILRQISNITNSIRGLIPLSVHRAPPKCTRSPPRRCFARRTLHPVETSSTWALILLVVESISKKCDVRFEELRSSAETILHRACTDLALVPRPWKATPLPQLLQSLIAIHTARYLKSLGALEERVIAIASNLKPSCSEQPRRTSKRAERKPLKPFNREFIPFLEKYFEYNAFPSSADRAEMAKKSMMEPRQIEVWFQNHRRRAKEEGRNVRKLGPTDPAPLELCLKSMEEKMEPYLIPDGLRQSVDSEVSEAGSDDEEEDDDDFYNEKPEVVDLTNVLNPPAARHAYPVKFKESRNLASTILSTQEFSFPPPNWPRKAAVALPKRPVETMDDLLLSFAGLHIHDGRQVLSPPFQNATTIIPPTAPLPALVRAKARRHPFRSPSPHAQPATLVPAGASASVSPASQESRRAPAAYTDEEARAECKFQPPRREPRELRHLDTALRLPAVAHAFARVERLLTLAHTVLWLDGPATPSGSPSALPLEIVDLDRFGDFARIQQQYGYESSPVEEPEYPQHSKRQRRMQFGFEQYASQR</sequence>
<name>A0A8H6XWQ5_9AGAR</name>
<feature type="DNA-binding region" description="Homeobox" evidence="4">
    <location>
        <begin position="154"/>
        <end position="213"/>
    </location>
</feature>
<dbReference type="PROSITE" id="PS50071">
    <property type="entry name" value="HOMEOBOX_2"/>
    <property type="match status" value="1"/>
</dbReference>
<feature type="domain" description="Homeobox" evidence="7">
    <location>
        <begin position="152"/>
        <end position="212"/>
    </location>
</feature>
<keyword evidence="9" id="KW-1185">Reference proteome</keyword>
<accession>A0A8H6XWQ5</accession>
<dbReference type="SMART" id="SM00389">
    <property type="entry name" value="HOX"/>
    <property type="match status" value="1"/>
</dbReference>
<dbReference type="OrthoDB" id="6159439at2759"/>
<evidence type="ECO:0000313" key="8">
    <source>
        <dbReference type="EMBL" id="KAF7347675.1"/>
    </source>
</evidence>
<reference evidence="8" key="1">
    <citation type="submission" date="2020-05" db="EMBL/GenBank/DDBJ databases">
        <title>Mycena genomes resolve the evolution of fungal bioluminescence.</title>
        <authorList>
            <person name="Tsai I.J."/>
        </authorList>
    </citation>
    <scope>NUCLEOTIDE SEQUENCE</scope>
    <source>
        <strain evidence="8">CCC161011</strain>
    </source>
</reference>
<feature type="region of interest" description="Disordered" evidence="6">
    <location>
        <begin position="242"/>
        <end position="270"/>
    </location>
</feature>
<dbReference type="AlphaFoldDB" id="A0A8H6XWQ5"/>
<evidence type="ECO:0000256" key="4">
    <source>
        <dbReference type="PROSITE-ProRule" id="PRU00108"/>
    </source>
</evidence>
<dbReference type="GO" id="GO:0000981">
    <property type="term" value="F:DNA-binding transcription factor activity, RNA polymerase II-specific"/>
    <property type="evidence" value="ECO:0007669"/>
    <property type="project" value="InterPro"/>
</dbReference>
<comment type="subcellular location">
    <subcellularLocation>
        <location evidence="4 5">Nucleus</location>
    </subcellularLocation>
</comment>
<feature type="region of interest" description="Disordered" evidence="6">
    <location>
        <begin position="506"/>
        <end position="539"/>
    </location>
</feature>
<dbReference type="EMBL" id="JACAZI010000012">
    <property type="protein sequence ID" value="KAF7347675.1"/>
    <property type="molecule type" value="Genomic_DNA"/>
</dbReference>
<feature type="compositionally biased region" description="Acidic residues" evidence="6">
    <location>
        <begin position="259"/>
        <end position="270"/>
    </location>
</feature>
<dbReference type="Gene3D" id="1.10.10.60">
    <property type="entry name" value="Homeodomain-like"/>
    <property type="match status" value="1"/>
</dbReference>
<gene>
    <name evidence="8" type="ORF">MVEN_01524600</name>
</gene>